<feature type="signal peptide" evidence="4">
    <location>
        <begin position="1"/>
        <end position="23"/>
    </location>
</feature>
<dbReference type="PROSITE" id="PS50404">
    <property type="entry name" value="GST_NTER"/>
    <property type="match status" value="2"/>
</dbReference>
<reference evidence="7" key="1">
    <citation type="journal article" date="2019" name="Nat. Commun.">
        <title>Genome-wide association mapping of date palm fruit traits.</title>
        <authorList>
            <person name="Hazzouri K.M."/>
            <person name="Gros-Balthazard M."/>
            <person name="Flowers J.M."/>
            <person name="Copetti D."/>
            <person name="Lemansour A."/>
            <person name="Lebrun M."/>
            <person name="Masmoudi K."/>
            <person name="Ferrand S."/>
            <person name="Dhar M.I."/>
            <person name="Fresquez Z.A."/>
            <person name="Rosas U."/>
            <person name="Zhang J."/>
            <person name="Talag J."/>
            <person name="Lee S."/>
            <person name="Kudrna D."/>
            <person name="Powell R.F."/>
            <person name="Leitch I.J."/>
            <person name="Krueger R.R."/>
            <person name="Wing R.A."/>
            <person name="Amiri K.M.A."/>
            <person name="Purugganan M.D."/>
        </authorList>
    </citation>
    <scope>NUCLEOTIDE SEQUENCE [LARGE SCALE GENOMIC DNA]</scope>
    <source>
        <strain evidence="7">cv. Khalas</strain>
    </source>
</reference>
<feature type="domain" description="GST N-terminal" evidence="5">
    <location>
        <begin position="4"/>
        <end position="86"/>
    </location>
</feature>
<sequence>MAEKGVKLFGMSLGLLALRAEWALKLKGVEYEYVEEDLLNKSEELLRYNPVTKKVPVLVHEWALKLKGVEYEYVEEDLLNKSEELLRYNPVTKKVPVLVHEWALKLKGVEYEYVEEDLLNKSEELLRYNPVTKKVPVLVHEWALKLKGVEYEYVEEDLLNKSEELLRYNPVTKKVPVLVHEWALKLKGVEYEYVEEDLLNKSEELLRYNPVTKKVPVLVHEWALKLKGVEYEYVEEDLLNKSEELLRYNPVTKKVPVLVVHDGKPMPESLVIIEYVDEVWKDGYPIMPKDPHERAQARFWAKFVEDKITPPTYAVFCTTGEQQQKALQEAQESFKTLEVALKDKKFFGGEKIGFVDIAAGWLPCWVRMIEEIVGISIVNENIHPLINAWFDNFLALELVKGSLPPKDKLYALNKARREQFLA</sequence>
<feature type="chain" id="PRO_5033982199" description="glutathione transferase" evidence="4">
    <location>
        <begin position="24"/>
        <end position="422"/>
    </location>
</feature>
<dbReference type="Proteomes" id="UP000228380">
    <property type="component" value="Chromosome 15"/>
</dbReference>
<dbReference type="SFLD" id="SFLDG00358">
    <property type="entry name" value="Main_(cytGST)"/>
    <property type="match status" value="1"/>
</dbReference>
<evidence type="ECO:0000256" key="1">
    <source>
        <dbReference type="ARBA" id="ARBA00012452"/>
    </source>
</evidence>
<dbReference type="GO" id="GO:0006749">
    <property type="term" value="P:glutathione metabolic process"/>
    <property type="evidence" value="ECO:0007669"/>
    <property type="project" value="InterPro"/>
</dbReference>
<dbReference type="FunFam" id="1.20.1050.10:FF:000012">
    <property type="entry name" value="Tau class glutathione S-transferase"/>
    <property type="match status" value="1"/>
</dbReference>
<keyword evidence="4" id="KW-0732">Signal</keyword>
<accession>A0A8B9B1P4</accession>
<dbReference type="EC" id="2.5.1.18" evidence="1"/>
<dbReference type="InterPro" id="IPR004045">
    <property type="entry name" value="Glutathione_S-Trfase_N"/>
</dbReference>
<dbReference type="SFLD" id="SFLDS00019">
    <property type="entry name" value="Glutathione_Transferase_(cytos"/>
    <property type="match status" value="1"/>
</dbReference>
<evidence type="ECO:0000256" key="4">
    <source>
        <dbReference type="SAM" id="SignalP"/>
    </source>
</evidence>
<name>A0A8B9B1P4_PHODC</name>
<keyword evidence="7" id="KW-1185">Reference proteome</keyword>
<dbReference type="SUPFAM" id="SSF52833">
    <property type="entry name" value="Thioredoxin-like"/>
    <property type="match status" value="6"/>
</dbReference>
<dbReference type="InterPro" id="IPR036282">
    <property type="entry name" value="Glutathione-S-Trfase_C_sf"/>
</dbReference>
<reference evidence="8" key="2">
    <citation type="submission" date="2025-08" db="UniProtKB">
        <authorList>
            <consortium name="RefSeq"/>
        </authorList>
    </citation>
    <scope>IDENTIFICATION</scope>
    <source>
        <tissue evidence="8">Young leaves</tissue>
    </source>
</reference>
<feature type="domain" description="GST C-terminal" evidence="6">
    <location>
        <begin position="290"/>
        <end position="412"/>
    </location>
</feature>
<evidence type="ECO:0000259" key="5">
    <source>
        <dbReference type="PROSITE" id="PS50404"/>
    </source>
</evidence>
<organism evidence="7 8">
    <name type="scientific">Phoenix dactylifera</name>
    <name type="common">Date palm</name>
    <dbReference type="NCBI Taxonomy" id="42345"/>
    <lineage>
        <taxon>Eukaryota</taxon>
        <taxon>Viridiplantae</taxon>
        <taxon>Streptophyta</taxon>
        <taxon>Embryophyta</taxon>
        <taxon>Tracheophyta</taxon>
        <taxon>Spermatophyta</taxon>
        <taxon>Magnoliopsida</taxon>
        <taxon>Liliopsida</taxon>
        <taxon>Arecaceae</taxon>
        <taxon>Coryphoideae</taxon>
        <taxon>Phoeniceae</taxon>
        <taxon>Phoenix</taxon>
    </lineage>
</organism>
<dbReference type="GO" id="GO:0005737">
    <property type="term" value="C:cytoplasm"/>
    <property type="evidence" value="ECO:0007669"/>
    <property type="project" value="TreeGrafter"/>
</dbReference>
<dbReference type="InterPro" id="IPR010987">
    <property type="entry name" value="Glutathione-S-Trfase_C-like"/>
</dbReference>
<dbReference type="PANTHER" id="PTHR11260">
    <property type="entry name" value="GLUTATHIONE S-TRANSFERASE, GST, SUPERFAMILY, GST DOMAIN CONTAINING"/>
    <property type="match status" value="1"/>
</dbReference>
<feature type="domain" description="GST N-terminal" evidence="5">
    <location>
        <begin position="204"/>
        <end position="284"/>
    </location>
</feature>
<dbReference type="Gene3D" id="1.20.1050.10">
    <property type="match status" value="1"/>
</dbReference>
<evidence type="ECO:0000313" key="8">
    <source>
        <dbReference type="RefSeq" id="XP_038990138.1"/>
    </source>
</evidence>
<evidence type="ECO:0000256" key="2">
    <source>
        <dbReference type="ARBA" id="ARBA00022679"/>
    </source>
</evidence>
<dbReference type="Pfam" id="PF00043">
    <property type="entry name" value="GST_C"/>
    <property type="match status" value="1"/>
</dbReference>
<dbReference type="AlphaFoldDB" id="A0A8B9B1P4"/>
<comment type="catalytic activity">
    <reaction evidence="3">
        <text>RX + glutathione = an S-substituted glutathione + a halide anion + H(+)</text>
        <dbReference type="Rhea" id="RHEA:16437"/>
        <dbReference type="ChEBI" id="CHEBI:15378"/>
        <dbReference type="ChEBI" id="CHEBI:16042"/>
        <dbReference type="ChEBI" id="CHEBI:17792"/>
        <dbReference type="ChEBI" id="CHEBI:57925"/>
        <dbReference type="ChEBI" id="CHEBI:90779"/>
        <dbReference type="EC" id="2.5.1.18"/>
    </reaction>
</comment>
<evidence type="ECO:0000313" key="7">
    <source>
        <dbReference type="Proteomes" id="UP000228380"/>
    </source>
</evidence>
<proteinExistence type="predicted"/>
<protein>
    <recommendedName>
        <fullName evidence="1">glutathione transferase</fullName>
        <ecNumber evidence="1">2.5.1.18</ecNumber>
    </recommendedName>
</protein>
<dbReference type="InterPro" id="IPR045073">
    <property type="entry name" value="Omega/Tau-like"/>
</dbReference>
<dbReference type="SUPFAM" id="SSF47616">
    <property type="entry name" value="GST C-terminal domain-like"/>
    <property type="match status" value="1"/>
</dbReference>
<dbReference type="KEGG" id="pda:103723180"/>
<dbReference type="InterPro" id="IPR040079">
    <property type="entry name" value="Glutathione_S-Trfase"/>
</dbReference>
<dbReference type="RefSeq" id="XP_038990138.1">
    <property type="nucleotide sequence ID" value="XM_039134210.1"/>
</dbReference>
<dbReference type="GeneID" id="103723180"/>
<dbReference type="InterPro" id="IPR036249">
    <property type="entry name" value="Thioredoxin-like_sf"/>
</dbReference>
<dbReference type="InterPro" id="IPR045074">
    <property type="entry name" value="GST_C_Tau"/>
</dbReference>
<keyword evidence="2" id="KW-0808">Transferase</keyword>
<dbReference type="PANTHER" id="PTHR11260:SF760">
    <property type="entry name" value="GLUTATHIONE TRANSFERASE GST 23"/>
    <property type="match status" value="1"/>
</dbReference>
<dbReference type="OrthoDB" id="202840at2759"/>
<dbReference type="SFLD" id="SFLDG01152">
    <property type="entry name" value="Main.3:_Omega-_and_Tau-like"/>
    <property type="match status" value="1"/>
</dbReference>
<dbReference type="CDD" id="cd03185">
    <property type="entry name" value="GST_C_Tau"/>
    <property type="match status" value="1"/>
</dbReference>
<evidence type="ECO:0000259" key="6">
    <source>
        <dbReference type="PROSITE" id="PS50405"/>
    </source>
</evidence>
<dbReference type="Gene3D" id="3.40.30.10">
    <property type="entry name" value="Glutaredoxin"/>
    <property type="match status" value="6"/>
</dbReference>
<dbReference type="PROSITE" id="PS50405">
    <property type="entry name" value="GST_CTER"/>
    <property type="match status" value="1"/>
</dbReference>
<dbReference type="Pfam" id="PF02798">
    <property type="entry name" value="GST_N"/>
    <property type="match status" value="3"/>
</dbReference>
<dbReference type="GO" id="GO:0004364">
    <property type="term" value="F:glutathione transferase activity"/>
    <property type="evidence" value="ECO:0007669"/>
    <property type="project" value="UniProtKB-EC"/>
</dbReference>
<evidence type="ECO:0000256" key="3">
    <source>
        <dbReference type="ARBA" id="ARBA00047960"/>
    </source>
</evidence>
<dbReference type="InterPro" id="IPR004046">
    <property type="entry name" value="GST_C"/>
</dbReference>
<gene>
    <name evidence="8" type="primary">LOC103723180</name>
</gene>